<comment type="caution">
    <text evidence="7">The sequence shown here is derived from an EMBL/GenBank/DDBJ whole genome shotgun (WGS) entry which is preliminary data.</text>
</comment>
<dbReference type="Gene3D" id="3.40.970.40">
    <property type="entry name" value="fibrinogen binding protein from staphylococcus aureus domain like"/>
    <property type="match status" value="1"/>
</dbReference>
<dbReference type="GO" id="GO:1990112">
    <property type="term" value="C:RQC complex"/>
    <property type="evidence" value="ECO:0007669"/>
    <property type="project" value="TreeGrafter"/>
</dbReference>
<dbReference type="GO" id="GO:0043023">
    <property type="term" value="F:ribosomal large subunit binding"/>
    <property type="evidence" value="ECO:0007669"/>
    <property type="project" value="UniProtKB-UniRule"/>
</dbReference>
<reference evidence="7 8" key="1">
    <citation type="journal article" date="2017" name="Int. J. Syst. Evol. Microbiol.">
        <title>Bacillus notoginsengisoli sp. nov., a novel bacterium isolated from the rhizosphere of Panax notoginseng.</title>
        <authorList>
            <person name="Zhang M.Y."/>
            <person name="Cheng J."/>
            <person name="Cai Y."/>
            <person name="Zhang T.Y."/>
            <person name="Wu Y.Y."/>
            <person name="Manikprabhu D."/>
            <person name="Li W.J."/>
            <person name="Zhang Y.X."/>
        </authorList>
    </citation>
    <scope>NUCLEOTIDE SEQUENCE [LARGE SCALE GENOMIC DNA]</scope>
    <source>
        <strain evidence="7 8">JCM 30743</strain>
    </source>
</reference>
<evidence type="ECO:0000313" key="7">
    <source>
        <dbReference type="EMBL" id="RHW36469.1"/>
    </source>
</evidence>
<dbReference type="GO" id="GO:0072344">
    <property type="term" value="P:rescue of stalled ribosome"/>
    <property type="evidence" value="ECO:0007669"/>
    <property type="project" value="UniProtKB-UniRule"/>
</dbReference>
<evidence type="ECO:0000259" key="6">
    <source>
        <dbReference type="Pfam" id="PF05670"/>
    </source>
</evidence>
<dbReference type="GO" id="GO:0000049">
    <property type="term" value="F:tRNA binding"/>
    <property type="evidence" value="ECO:0007669"/>
    <property type="project" value="UniProtKB-UniRule"/>
</dbReference>
<gene>
    <name evidence="5" type="primary">rqcH</name>
    <name evidence="7" type="ORF">D1B31_17285</name>
</gene>
<keyword evidence="4 5" id="KW-0648">Protein biosynthesis</keyword>
<evidence type="ECO:0000256" key="5">
    <source>
        <dbReference type="HAMAP-Rule" id="MF_00844"/>
    </source>
</evidence>
<keyword evidence="2 5" id="KW-0699">rRNA-binding</keyword>
<sequence>MSFDGLFTRAMTGELAKTISGGRINKVQQPFKNEIILVIRANGTNHRLLLSAHPSYGRVQLTGEFHENPSEPPMFCMLLRKHIEGYILEGVRQSGTDRILIFEIKGRNEIGDVSYKQLIVEIMGKHSNIILVDKSRGIILDSIKHVSFAVNTHRAVLPGQTYIAPPEQHKQDPFSATAEDVLQAIDFNSGKLDKQLVDAFSGVSPLFSREAVFRSGLANRATLPNAFLSMIEDLRQNKIEAAITSTGSKDAFYLFPLLHLKGESKTFGSLSEMLDRFYFGKAERDRVKQRAGDLDRFIANEKEKNEKKIEKLRKTMKDAEKADQYQKFGELLTANMHAAKKGMKEIEVLDYYDENGGTAVIPLDPQKTPPENAQKYFSRYQKAKNAVLAVQEQIKIAENEVVYFDSLLQQLDSASPRDIEEIREELAEGGYIRQRNRKNVRKQQNAKPVLDVYTASDGTEILVGKNNKQNDYLTTKLAGRDELWLHTKDIPGSHVVIRHKDPSDDTIREAAILAAYFSKARNSSSVPVDYTRVRHVKKPSGAKPGFVIYDSQKTAYVTPEEEMILSLRQNSRNK</sequence>
<dbReference type="PANTHER" id="PTHR15239">
    <property type="entry name" value="NUCLEAR EXPORT MEDIATOR FACTOR NEMF"/>
    <property type="match status" value="1"/>
</dbReference>
<dbReference type="RefSeq" id="WP_118922714.1">
    <property type="nucleotide sequence ID" value="NZ_QWEG01000011.1"/>
</dbReference>
<dbReference type="Gene3D" id="1.10.8.50">
    <property type="match status" value="1"/>
</dbReference>
<evidence type="ECO:0000313" key="8">
    <source>
        <dbReference type="Proteomes" id="UP000284416"/>
    </source>
</evidence>
<dbReference type="EMBL" id="QWEG01000011">
    <property type="protein sequence ID" value="RHW36469.1"/>
    <property type="molecule type" value="Genomic_DNA"/>
</dbReference>
<dbReference type="InterPro" id="IPR043682">
    <property type="entry name" value="RqcH_bacterial"/>
</dbReference>
<dbReference type="HAMAP" id="MF_00844_B">
    <property type="entry name" value="RqcH_B"/>
    <property type="match status" value="1"/>
</dbReference>
<organism evidence="7 8">
    <name type="scientific">Neobacillus notoginsengisoli</name>
    <dbReference type="NCBI Taxonomy" id="1578198"/>
    <lineage>
        <taxon>Bacteria</taxon>
        <taxon>Bacillati</taxon>
        <taxon>Bacillota</taxon>
        <taxon>Bacilli</taxon>
        <taxon>Bacillales</taxon>
        <taxon>Bacillaceae</taxon>
        <taxon>Neobacillus</taxon>
    </lineage>
</organism>
<dbReference type="InterPro" id="IPR008532">
    <property type="entry name" value="NFACT_RNA-bd"/>
</dbReference>
<dbReference type="FunFam" id="2.30.310.10:FF:000004">
    <property type="entry name" value="Fibronectin-binding protein A"/>
    <property type="match status" value="1"/>
</dbReference>
<dbReference type="InterPro" id="IPR051608">
    <property type="entry name" value="RQC_Subunit_NEMF"/>
</dbReference>
<proteinExistence type="inferred from homology"/>
<comment type="function">
    <text evidence="5">Key component of the ribosome quality control system (RQC), a ribosome-associated complex that mediates the extraction of incompletely synthesized nascent chains from stalled ribosomes and their subsequent degradation. RqcH recruits Ala-charged tRNA, and with RqcP directs the elongation of stalled nascent chains on 50S ribosomal subunits, leading to non-templated C-terminal alanine extensions (Ala tail). The Ala tail promotes nascent chain degradation. May add between 1 and at least 8 Ala residues. Binds to stalled 50S ribosomal subunits.</text>
</comment>
<dbReference type="PANTHER" id="PTHR15239:SF6">
    <property type="entry name" value="RIBOSOME QUALITY CONTROL COMPLEX SUBUNIT NEMF"/>
    <property type="match status" value="1"/>
</dbReference>
<comment type="subunit">
    <text evidence="5">Associates with stalled 50S ribosomal subunits. Binds to RqcP.</text>
</comment>
<name>A0A417YQE5_9BACI</name>
<feature type="domain" description="NFACT RNA-binding" evidence="6">
    <location>
        <begin position="453"/>
        <end position="541"/>
    </location>
</feature>
<dbReference type="Pfam" id="PF05833">
    <property type="entry name" value="NFACT_N"/>
    <property type="match status" value="1"/>
</dbReference>
<comment type="similarity">
    <text evidence="5">Belongs to the NEMF family.</text>
</comment>
<dbReference type="Gene3D" id="2.30.310.10">
    <property type="entry name" value="ibrinogen binding protein from staphylococcus aureus domain"/>
    <property type="match status" value="1"/>
</dbReference>
<dbReference type="Pfam" id="PF05670">
    <property type="entry name" value="NFACT-R_1"/>
    <property type="match status" value="1"/>
</dbReference>
<protein>
    <recommendedName>
        <fullName evidence="5">Rqc2 homolog RqcH</fullName>
        <shortName evidence="5">RqcH</shortName>
    </recommendedName>
</protein>
<dbReference type="Proteomes" id="UP000284416">
    <property type="component" value="Unassembled WGS sequence"/>
</dbReference>
<dbReference type="GO" id="GO:0019843">
    <property type="term" value="F:rRNA binding"/>
    <property type="evidence" value="ECO:0007669"/>
    <property type="project" value="UniProtKB-UniRule"/>
</dbReference>
<evidence type="ECO:0000256" key="3">
    <source>
        <dbReference type="ARBA" id="ARBA00022884"/>
    </source>
</evidence>
<dbReference type="AlphaFoldDB" id="A0A417YQE5"/>
<keyword evidence="8" id="KW-1185">Reference proteome</keyword>
<evidence type="ECO:0000256" key="4">
    <source>
        <dbReference type="ARBA" id="ARBA00022917"/>
    </source>
</evidence>
<evidence type="ECO:0000256" key="2">
    <source>
        <dbReference type="ARBA" id="ARBA00022730"/>
    </source>
</evidence>
<dbReference type="OrthoDB" id="9766163at2"/>
<evidence type="ECO:0000256" key="1">
    <source>
        <dbReference type="ARBA" id="ARBA00022555"/>
    </source>
</evidence>
<keyword evidence="1 5" id="KW-0820">tRNA-binding</keyword>
<keyword evidence="3 5" id="KW-0694">RNA-binding</keyword>
<accession>A0A417YQE5</accession>